<comment type="caution">
    <text evidence="5">The sequence shown here is derived from an EMBL/GenBank/DDBJ whole genome shotgun (WGS) entry which is preliminary data.</text>
</comment>
<dbReference type="InterPro" id="IPR036388">
    <property type="entry name" value="WH-like_DNA-bd_sf"/>
</dbReference>
<dbReference type="PROSITE" id="PS50995">
    <property type="entry name" value="HTH_MARR_2"/>
    <property type="match status" value="1"/>
</dbReference>
<evidence type="ECO:0000256" key="1">
    <source>
        <dbReference type="ARBA" id="ARBA00023015"/>
    </source>
</evidence>
<dbReference type="Gene3D" id="1.10.10.10">
    <property type="entry name" value="Winged helix-like DNA-binding domain superfamily/Winged helix DNA-binding domain"/>
    <property type="match status" value="1"/>
</dbReference>
<evidence type="ECO:0000313" key="6">
    <source>
        <dbReference type="EMBL" id="OAJ55287.1"/>
    </source>
</evidence>
<sequence length="142" mass="15589">MSSEMIRSCLLTRTRQISRVLTSIYDEELRPFGIHSPQFSLLVLISAFGPLSRADLGRRNHQDRSTLTRNLQPLIERGLVSDDVPGDDGRSRPVSLTEQGAALLHDAAPAWSAAQAKAKALMSETGANAIMEIAGELPRRMH</sequence>
<proteinExistence type="predicted"/>
<evidence type="ECO:0000313" key="8">
    <source>
        <dbReference type="Proteomes" id="UP000078116"/>
    </source>
</evidence>
<keyword evidence="1" id="KW-0805">Transcription regulation</keyword>
<dbReference type="SMART" id="SM00347">
    <property type="entry name" value="HTH_MARR"/>
    <property type="match status" value="1"/>
</dbReference>
<dbReference type="OrthoDB" id="8964931at2"/>
<evidence type="ECO:0000256" key="3">
    <source>
        <dbReference type="ARBA" id="ARBA00023163"/>
    </source>
</evidence>
<dbReference type="Pfam" id="PF12802">
    <property type="entry name" value="MarR_2"/>
    <property type="match status" value="1"/>
</dbReference>
<keyword evidence="2" id="KW-0238">DNA-binding</keyword>
<dbReference type="Proteomes" id="UP000078116">
    <property type="component" value="Unassembled WGS sequence"/>
</dbReference>
<dbReference type="GO" id="GO:0003677">
    <property type="term" value="F:DNA binding"/>
    <property type="evidence" value="ECO:0007669"/>
    <property type="project" value="UniProtKB-KW"/>
</dbReference>
<dbReference type="InterPro" id="IPR023187">
    <property type="entry name" value="Tscrpt_reg_MarR-type_CS"/>
</dbReference>
<dbReference type="InterPro" id="IPR039422">
    <property type="entry name" value="MarR/SlyA-like"/>
</dbReference>
<accession>A0A1A9N0H8</accession>
<dbReference type="PANTHER" id="PTHR33164">
    <property type="entry name" value="TRANSCRIPTIONAL REGULATOR, MARR FAMILY"/>
    <property type="match status" value="1"/>
</dbReference>
<feature type="domain" description="HTH marR-type" evidence="4">
    <location>
        <begin position="7"/>
        <end position="139"/>
    </location>
</feature>
<dbReference type="AlphaFoldDB" id="A0A1A9N0H8"/>
<dbReference type="InterPro" id="IPR000835">
    <property type="entry name" value="HTH_MarR-typ"/>
</dbReference>
<keyword evidence="7" id="KW-1185">Reference proteome</keyword>
<dbReference type="PANTHER" id="PTHR33164:SF105">
    <property type="entry name" value="TRANSCRIPTIONAL REPRESSOR PROTEIN-RELATED"/>
    <property type="match status" value="1"/>
</dbReference>
<evidence type="ECO:0000259" key="4">
    <source>
        <dbReference type="PROSITE" id="PS50995"/>
    </source>
</evidence>
<dbReference type="InterPro" id="IPR036390">
    <property type="entry name" value="WH_DNA-bd_sf"/>
</dbReference>
<dbReference type="EMBL" id="LXJZ01000195">
    <property type="protein sequence ID" value="OAJ55287.1"/>
    <property type="molecule type" value="Genomic_DNA"/>
</dbReference>
<dbReference type="GO" id="GO:0003700">
    <property type="term" value="F:DNA-binding transcription factor activity"/>
    <property type="evidence" value="ECO:0007669"/>
    <property type="project" value="InterPro"/>
</dbReference>
<keyword evidence="3" id="KW-0804">Transcription</keyword>
<name>A0A1A9N0H8_9BURK</name>
<evidence type="ECO:0000313" key="7">
    <source>
        <dbReference type="Proteomes" id="UP000077961"/>
    </source>
</evidence>
<dbReference type="SUPFAM" id="SSF46785">
    <property type="entry name" value="Winged helix' DNA-binding domain"/>
    <property type="match status" value="1"/>
</dbReference>
<protein>
    <submittedName>
        <fullName evidence="5">MarR family transcriptional regulator</fullName>
    </submittedName>
</protein>
<dbReference type="GO" id="GO:0006950">
    <property type="term" value="P:response to stress"/>
    <property type="evidence" value="ECO:0007669"/>
    <property type="project" value="TreeGrafter"/>
</dbReference>
<organism evidence="5 8">
    <name type="scientific">Paraburkholderia ginsengiterrae</name>
    <dbReference type="NCBI Taxonomy" id="1462993"/>
    <lineage>
        <taxon>Bacteria</taxon>
        <taxon>Pseudomonadati</taxon>
        <taxon>Pseudomonadota</taxon>
        <taxon>Betaproteobacteria</taxon>
        <taxon>Burkholderiales</taxon>
        <taxon>Burkholderiaceae</taxon>
        <taxon>Paraburkholderia</taxon>
    </lineage>
</organism>
<gene>
    <name evidence="6" type="ORF">A6V36_35305</name>
    <name evidence="5" type="ORF">A6V37_35015</name>
</gene>
<dbReference type="PROSITE" id="PS01117">
    <property type="entry name" value="HTH_MARR_1"/>
    <property type="match status" value="1"/>
</dbReference>
<evidence type="ECO:0000313" key="5">
    <source>
        <dbReference type="EMBL" id="OAJ54134.1"/>
    </source>
</evidence>
<dbReference type="EMBL" id="LXKA01000353">
    <property type="protein sequence ID" value="OAJ54134.1"/>
    <property type="molecule type" value="Genomic_DNA"/>
</dbReference>
<reference evidence="7 8" key="1">
    <citation type="submission" date="2016-04" db="EMBL/GenBank/DDBJ databases">
        <title>Reclassification of Paraburkholderia panaciterrae (Farh et al. 2015) Dobritsa &amp; Samadpour 2016 as a later homotypic synonym of Paraburkholderia ginsengiterrae (Farh et al. 2015) Dobritsa &amp; Samadpour 2016.</title>
        <authorList>
            <person name="Dobritsa A.P."/>
            <person name="Kutumbaka K."/>
            <person name="Samadpour M."/>
        </authorList>
    </citation>
    <scope>NUCLEOTIDE SEQUENCE [LARGE SCALE GENOMIC DNA]</scope>
    <source>
        <strain evidence="5 8">DCY85</strain>
        <strain evidence="6 7">DCY85-1</strain>
    </source>
</reference>
<dbReference type="Proteomes" id="UP000077961">
    <property type="component" value="Unassembled WGS sequence"/>
</dbReference>
<evidence type="ECO:0000256" key="2">
    <source>
        <dbReference type="ARBA" id="ARBA00023125"/>
    </source>
</evidence>
<dbReference type="STRING" id="1462993.A6V36_35305"/>